<dbReference type="InterPro" id="IPR050667">
    <property type="entry name" value="PPR-containing_protein"/>
</dbReference>
<keyword evidence="3" id="KW-1185">Reference proteome</keyword>
<dbReference type="OrthoDB" id="185373at2759"/>
<name>A0A9N9BBZ0_9GLOM</name>
<dbReference type="InterPro" id="IPR002885">
    <property type="entry name" value="PPR_rpt"/>
</dbReference>
<dbReference type="Pfam" id="PF13812">
    <property type="entry name" value="PPR_3"/>
    <property type="match status" value="1"/>
</dbReference>
<protein>
    <submittedName>
        <fullName evidence="2">6158_t:CDS:1</fullName>
    </submittedName>
</protein>
<sequence>MLNHIIFYRNICKLPSNINYINAINSRHIIRNIFQSRGISYSIRIQKEERSSSNILYIQNDQEERPYISEITSSRINQIEKTNQTRQMNQINQVNNELDLYILRMREYLATNNVSKITTEFINLKNKNIQPNLEIYHILLKACVLTEDLPSSIEIIKKMYDDNNTIPITETYKLFLEVVMASSHHTLAMNINLAEMFMENYKRPYDKETWRLLIRSLGSYPKISPNFDLLLKNLQEEHLMTPELYSEIIWALSRKSNVETAMVYLDQLISDYNYIPSREPLYALTSHYANKVIMQAYVNALYLRTSSFSSSTSVNNDYLIPTLVTMPEDNITFSKENFTKNHYDLIVRFNIFANQINSQEFPLENCLEMIKSMRGKGMDPSFETYNILLKGYSISPEFQGNNEERVKKALGIFDMIKSVGYDVDDLEVFQPLLDSCLQSSNRENINKNISNNFEITGIEKNKKNEIKVNEQVENVSFLHKYSLPKIFEIEKLMNNFKVTHNQKSIITILEYLGGTGNYIGLWRRWTELSLMGYRRSELLYETVLRLASRDLTESEYAINVIRHQMRRELPPIKPNFEIYSQLFKCCLKVKDILTIKDLIEEINNNHFDRFKFNKSSSQEGKNLQEIEKSIKDEKEQEVHQTKLLNLILNTCFKLPILYSDGEKLINNIYQNRPNLINYEFWKSLLTHYTDNTFLDDFRLQNMFENF</sequence>
<dbReference type="PANTHER" id="PTHR47939:SF13">
    <property type="entry name" value="OS03G0201400 PROTEIN"/>
    <property type="match status" value="1"/>
</dbReference>
<dbReference type="AlphaFoldDB" id="A0A9N9BBZ0"/>
<dbReference type="InterPro" id="IPR011990">
    <property type="entry name" value="TPR-like_helical_dom_sf"/>
</dbReference>
<comment type="caution">
    <text evidence="2">The sequence shown here is derived from an EMBL/GenBank/DDBJ whole genome shotgun (WGS) entry which is preliminary data.</text>
</comment>
<dbReference type="PANTHER" id="PTHR47939">
    <property type="entry name" value="MEMBRANE-ASSOCIATED SALT-INDUCIBLE PROTEIN-LIKE"/>
    <property type="match status" value="1"/>
</dbReference>
<proteinExistence type="predicted"/>
<dbReference type="EMBL" id="CAJVPK010000971">
    <property type="protein sequence ID" value="CAG8562862.1"/>
    <property type="molecule type" value="Genomic_DNA"/>
</dbReference>
<evidence type="ECO:0000256" key="1">
    <source>
        <dbReference type="ARBA" id="ARBA00022737"/>
    </source>
</evidence>
<dbReference type="Gene3D" id="1.25.40.10">
    <property type="entry name" value="Tetratricopeptide repeat domain"/>
    <property type="match status" value="2"/>
</dbReference>
<dbReference type="Proteomes" id="UP000789706">
    <property type="component" value="Unassembled WGS sequence"/>
</dbReference>
<accession>A0A9N9BBZ0</accession>
<reference evidence="2" key="1">
    <citation type="submission" date="2021-06" db="EMBL/GenBank/DDBJ databases">
        <authorList>
            <person name="Kallberg Y."/>
            <person name="Tangrot J."/>
            <person name="Rosling A."/>
        </authorList>
    </citation>
    <scope>NUCLEOTIDE SEQUENCE</scope>
    <source>
        <strain evidence="2">AZ414A</strain>
    </source>
</reference>
<keyword evidence="1" id="KW-0677">Repeat</keyword>
<gene>
    <name evidence="2" type="ORF">DEBURN_LOCUS7677</name>
</gene>
<evidence type="ECO:0000313" key="3">
    <source>
        <dbReference type="Proteomes" id="UP000789706"/>
    </source>
</evidence>
<organism evidence="2 3">
    <name type="scientific">Diversispora eburnea</name>
    <dbReference type="NCBI Taxonomy" id="1213867"/>
    <lineage>
        <taxon>Eukaryota</taxon>
        <taxon>Fungi</taxon>
        <taxon>Fungi incertae sedis</taxon>
        <taxon>Mucoromycota</taxon>
        <taxon>Glomeromycotina</taxon>
        <taxon>Glomeromycetes</taxon>
        <taxon>Diversisporales</taxon>
        <taxon>Diversisporaceae</taxon>
        <taxon>Diversispora</taxon>
    </lineage>
</organism>
<evidence type="ECO:0000313" key="2">
    <source>
        <dbReference type="EMBL" id="CAG8562862.1"/>
    </source>
</evidence>